<accession>A0ACC3BWT7</accession>
<evidence type="ECO:0000313" key="1">
    <source>
        <dbReference type="EMBL" id="KAK1862379.1"/>
    </source>
</evidence>
<comment type="caution">
    <text evidence="1">The sequence shown here is derived from an EMBL/GenBank/DDBJ whole genome shotgun (WGS) entry which is preliminary data.</text>
</comment>
<keyword evidence="2" id="KW-1185">Reference proteome</keyword>
<evidence type="ECO:0000313" key="2">
    <source>
        <dbReference type="Proteomes" id="UP000798662"/>
    </source>
</evidence>
<name>A0ACC3BWT7_PYRYE</name>
<sequence length="277" mass="28612">MAPPPASPTSAPPSLNGDTDADFYALLGVSRTATTAEIRSAYRRLAVAVHPDRVARGGDVAAATAAFQRLQRIYDTLRDADARALYDATGRVAADGDGLDGLFGGSGGVPADLYSYFRSRVAEVTAESIAAYERTYVGSAEEAADVTTHFTRRRGAVADIIEYIPYGEESDLGRYVAVIDAALADGSVVDTDGAYAGVRGALLARAAAAPRRRRRRPAAPRTGDGAFADGDGGGGGGGAGATETSLVAALRARAAARSGGFDQMVAKYMEGEEGARR</sequence>
<gene>
    <name evidence="1" type="ORF">I4F81_004953</name>
</gene>
<organism evidence="1 2">
    <name type="scientific">Pyropia yezoensis</name>
    <name type="common">Susabi-nori</name>
    <name type="synonym">Porphyra yezoensis</name>
    <dbReference type="NCBI Taxonomy" id="2788"/>
    <lineage>
        <taxon>Eukaryota</taxon>
        <taxon>Rhodophyta</taxon>
        <taxon>Bangiophyceae</taxon>
        <taxon>Bangiales</taxon>
        <taxon>Bangiaceae</taxon>
        <taxon>Pyropia</taxon>
    </lineage>
</organism>
<protein>
    <submittedName>
        <fullName evidence="1">Uncharacterized protein</fullName>
    </submittedName>
</protein>
<dbReference type="EMBL" id="CM020618">
    <property type="protein sequence ID" value="KAK1862379.1"/>
    <property type="molecule type" value="Genomic_DNA"/>
</dbReference>
<dbReference type="Proteomes" id="UP000798662">
    <property type="component" value="Chromosome 1"/>
</dbReference>
<reference evidence="1" key="1">
    <citation type="submission" date="2019-11" db="EMBL/GenBank/DDBJ databases">
        <title>Nori genome reveals adaptations in red seaweeds to the harsh intertidal environment.</title>
        <authorList>
            <person name="Wang D."/>
            <person name="Mao Y."/>
        </authorList>
    </citation>
    <scope>NUCLEOTIDE SEQUENCE</scope>
    <source>
        <tissue evidence="1">Gametophyte</tissue>
    </source>
</reference>
<proteinExistence type="predicted"/>